<dbReference type="GO" id="GO:0005741">
    <property type="term" value="C:mitochondrial outer membrane"/>
    <property type="evidence" value="ECO:0007669"/>
    <property type="project" value="UniProtKB-SubCell"/>
</dbReference>
<sequence>MSIQKTALILGSTGQETRRSAVLSSKSSLPRRTLPASASLDAGTPRSTHLSTGKEKLEQKVIDFEKLEAAGLSEGKWDVVFITLGTTAKAAGSSEAFERIDREYVINAARAAKSEDHSQRLIYVSSAGADPKSHFLYPRSKGLTEEGLASLGYEDTIVFRPGLLAGTNRPELRVGEKVAEAVTSFGSLFTSSLQIKIGTLAKSLIKVGELGSAGLPPDAKATQGGKDGARFTLIGNSGALALAK</sequence>
<dbReference type="SUPFAM" id="SSF51735">
    <property type="entry name" value="NAD(P)-binding Rossmann-fold domains"/>
    <property type="match status" value="1"/>
</dbReference>
<organism evidence="4 5">
    <name type="scientific">Mycena venus</name>
    <dbReference type="NCBI Taxonomy" id="2733690"/>
    <lineage>
        <taxon>Eukaryota</taxon>
        <taxon>Fungi</taxon>
        <taxon>Dikarya</taxon>
        <taxon>Basidiomycota</taxon>
        <taxon>Agaricomycotina</taxon>
        <taxon>Agaricomycetes</taxon>
        <taxon>Agaricomycetidae</taxon>
        <taxon>Agaricales</taxon>
        <taxon>Marasmiineae</taxon>
        <taxon>Mycenaceae</taxon>
        <taxon>Mycena</taxon>
    </lineage>
</organism>
<comment type="subcellular location">
    <subcellularLocation>
        <location evidence="1">Mitochondrion outer membrane</location>
        <topology evidence="1">Peripheral membrane protein</topology>
    </subcellularLocation>
</comment>
<dbReference type="GO" id="GO:0051170">
    <property type="term" value="P:import into nucleus"/>
    <property type="evidence" value="ECO:0007669"/>
    <property type="project" value="TreeGrafter"/>
</dbReference>
<gene>
    <name evidence="4" type="ORF">MVEN_01039100</name>
</gene>
<comment type="caution">
    <text evidence="4">The sequence shown here is derived from an EMBL/GenBank/DDBJ whole genome shotgun (WGS) entry which is preliminary data.</text>
</comment>
<protein>
    <recommendedName>
        <fullName evidence="6">NAD(P)-binding domain-containing protein</fullName>
    </recommendedName>
</protein>
<evidence type="ECO:0008006" key="6">
    <source>
        <dbReference type="Google" id="ProtNLM"/>
    </source>
</evidence>
<evidence type="ECO:0000313" key="4">
    <source>
        <dbReference type="EMBL" id="KAF7357025.1"/>
    </source>
</evidence>
<keyword evidence="5" id="KW-1185">Reference proteome</keyword>
<dbReference type="OrthoDB" id="430436at2759"/>
<evidence type="ECO:0000313" key="5">
    <source>
        <dbReference type="Proteomes" id="UP000620124"/>
    </source>
</evidence>
<dbReference type="EMBL" id="JACAZI010000007">
    <property type="protein sequence ID" value="KAF7357025.1"/>
    <property type="molecule type" value="Genomic_DNA"/>
</dbReference>
<evidence type="ECO:0000256" key="3">
    <source>
        <dbReference type="SAM" id="MobiDB-lite"/>
    </source>
</evidence>
<dbReference type="Gene3D" id="3.40.50.720">
    <property type="entry name" value="NAD(P)-binding Rossmann-like Domain"/>
    <property type="match status" value="1"/>
</dbReference>
<name>A0A8H7D0H4_9AGAR</name>
<evidence type="ECO:0000256" key="1">
    <source>
        <dbReference type="ARBA" id="ARBA00004450"/>
    </source>
</evidence>
<evidence type="ECO:0000256" key="2">
    <source>
        <dbReference type="ARBA" id="ARBA00006617"/>
    </source>
</evidence>
<feature type="region of interest" description="Disordered" evidence="3">
    <location>
        <begin position="20"/>
        <end position="54"/>
    </location>
</feature>
<accession>A0A8H7D0H4</accession>
<dbReference type="AlphaFoldDB" id="A0A8H7D0H4"/>
<dbReference type="Proteomes" id="UP000620124">
    <property type="component" value="Unassembled WGS sequence"/>
</dbReference>
<reference evidence="4" key="1">
    <citation type="submission" date="2020-05" db="EMBL/GenBank/DDBJ databases">
        <title>Mycena genomes resolve the evolution of fungal bioluminescence.</title>
        <authorList>
            <person name="Tsai I.J."/>
        </authorList>
    </citation>
    <scope>NUCLEOTIDE SEQUENCE</scope>
    <source>
        <strain evidence="4">CCC161011</strain>
    </source>
</reference>
<dbReference type="PANTHER" id="PTHR14097">
    <property type="entry name" value="OXIDOREDUCTASE HTATIP2"/>
    <property type="match status" value="1"/>
</dbReference>
<comment type="similarity">
    <text evidence="2">Belongs to the FMP52 family.</text>
</comment>
<proteinExistence type="inferred from homology"/>
<dbReference type="InterPro" id="IPR036291">
    <property type="entry name" value="NAD(P)-bd_dom_sf"/>
</dbReference>
<dbReference type="PANTHER" id="PTHR14097:SF7">
    <property type="entry name" value="OXIDOREDUCTASE HTATIP2"/>
    <property type="match status" value="1"/>
</dbReference>